<feature type="compositionally biased region" description="Low complexity" evidence="1">
    <location>
        <begin position="94"/>
        <end position="107"/>
    </location>
</feature>
<evidence type="ECO:0000313" key="5">
    <source>
        <dbReference type="RefSeq" id="XP_033571650.1"/>
    </source>
</evidence>
<dbReference type="GeneID" id="54459133"/>
<dbReference type="Pfam" id="PF07500">
    <property type="entry name" value="TFIIS_M"/>
    <property type="match status" value="1"/>
</dbReference>
<feature type="region of interest" description="Disordered" evidence="1">
    <location>
        <begin position="1"/>
        <end position="109"/>
    </location>
</feature>
<feature type="compositionally biased region" description="Polar residues" evidence="1">
    <location>
        <begin position="1"/>
        <end position="11"/>
    </location>
</feature>
<reference evidence="3 5" key="1">
    <citation type="journal article" date="2020" name="Stud. Mycol.">
        <title>101 Dothideomycetes genomes: a test case for predicting lifestyles and emergence of pathogens.</title>
        <authorList>
            <person name="Haridas S."/>
            <person name="Albert R."/>
            <person name="Binder M."/>
            <person name="Bloem J."/>
            <person name="Labutti K."/>
            <person name="Salamov A."/>
            <person name="Andreopoulos B."/>
            <person name="Baker S."/>
            <person name="Barry K."/>
            <person name="Bills G."/>
            <person name="Bluhm B."/>
            <person name="Cannon C."/>
            <person name="Castanera R."/>
            <person name="Culley D."/>
            <person name="Daum C."/>
            <person name="Ezra D."/>
            <person name="Gonzalez J."/>
            <person name="Henrissat B."/>
            <person name="Kuo A."/>
            <person name="Liang C."/>
            <person name="Lipzen A."/>
            <person name="Lutzoni F."/>
            <person name="Magnuson J."/>
            <person name="Mondo S."/>
            <person name="Nolan M."/>
            <person name="Ohm R."/>
            <person name="Pangilinan J."/>
            <person name="Park H.-J."/>
            <person name="Ramirez L."/>
            <person name="Alfaro M."/>
            <person name="Sun H."/>
            <person name="Tritt A."/>
            <person name="Yoshinaga Y."/>
            <person name="Zwiers L.-H."/>
            <person name="Turgeon B."/>
            <person name="Goodwin S."/>
            <person name="Spatafora J."/>
            <person name="Crous P."/>
            <person name="Grigoriev I."/>
        </authorList>
    </citation>
    <scope>NUCLEOTIDE SEQUENCE</scope>
    <source>
        <strain evidence="3 5">CBS 304.34</strain>
    </source>
</reference>
<dbReference type="PANTHER" id="PTHR11477">
    <property type="entry name" value="TRANSCRIPTION FACTOR S-II ZINC FINGER DOMAIN-CONTAINING PROTEIN"/>
    <property type="match status" value="1"/>
</dbReference>
<feature type="compositionally biased region" description="Low complexity" evidence="1">
    <location>
        <begin position="12"/>
        <end position="28"/>
    </location>
</feature>
<proteinExistence type="predicted"/>
<dbReference type="Proteomes" id="UP000504636">
    <property type="component" value="Unplaced"/>
</dbReference>
<dbReference type="InterPro" id="IPR055499">
    <property type="entry name" value="DUF7071"/>
</dbReference>
<reference evidence="5" key="3">
    <citation type="submission" date="2025-04" db="UniProtKB">
        <authorList>
            <consortium name="RefSeq"/>
        </authorList>
    </citation>
    <scope>IDENTIFICATION</scope>
    <source>
        <strain evidence="5">CBS 304.34</strain>
    </source>
</reference>
<feature type="compositionally biased region" description="Basic and acidic residues" evidence="1">
    <location>
        <begin position="65"/>
        <end position="82"/>
    </location>
</feature>
<dbReference type="GO" id="GO:0006362">
    <property type="term" value="P:transcription elongation by RNA polymerase I"/>
    <property type="evidence" value="ECO:0007669"/>
    <property type="project" value="TreeGrafter"/>
</dbReference>
<reference evidence="5" key="2">
    <citation type="submission" date="2020-04" db="EMBL/GenBank/DDBJ databases">
        <authorList>
            <consortium name="NCBI Genome Project"/>
        </authorList>
    </citation>
    <scope>NUCLEOTIDE SEQUENCE</scope>
    <source>
        <strain evidence="5">CBS 304.34</strain>
    </source>
</reference>
<evidence type="ECO:0000259" key="2">
    <source>
        <dbReference type="PROSITE" id="PS51321"/>
    </source>
</evidence>
<dbReference type="GO" id="GO:0005634">
    <property type="term" value="C:nucleus"/>
    <property type="evidence" value="ECO:0007669"/>
    <property type="project" value="TreeGrafter"/>
</dbReference>
<dbReference type="CDD" id="cd21538">
    <property type="entry name" value="SPOC_TFIIS"/>
    <property type="match status" value="1"/>
</dbReference>
<evidence type="ECO:0000313" key="3">
    <source>
        <dbReference type="EMBL" id="KAF2804686.1"/>
    </source>
</evidence>
<dbReference type="InterPro" id="IPR003618">
    <property type="entry name" value="TFIIS_cen_dom"/>
</dbReference>
<dbReference type="GO" id="GO:0031440">
    <property type="term" value="P:regulation of mRNA 3'-end processing"/>
    <property type="evidence" value="ECO:0007669"/>
    <property type="project" value="TreeGrafter"/>
</dbReference>
<feature type="compositionally biased region" description="Basic and acidic residues" evidence="1">
    <location>
        <begin position="256"/>
        <end position="289"/>
    </location>
</feature>
<feature type="compositionally biased region" description="Polar residues" evidence="1">
    <location>
        <begin position="343"/>
        <end position="360"/>
    </location>
</feature>
<dbReference type="InterPro" id="IPR012921">
    <property type="entry name" value="SPOC_C"/>
</dbReference>
<dbReference type="OrthoDB" id="79252at2759"/>
<evidence type="ECO:0000313" key="4">
    <source>
        <dbReference type="Proteomes" id="UP000504636"/>
    </source>
</evidence>
<feature type="region of interest" description="Disordered" evidence="1">
    <location>
        <begin position="341"/>
        <end position="372"/>
    </location>
</feature>
<accession>A0A6A6Y787</accession>
<dbReference type="Pfam" id="PF23257">
    <property type="entry name" value="DUF7071"/>
    <property type="match status" value="1"/>
</dbReference>
<dbReference type="GO" id="GO:0000977">
    <property type="term" value="F:RNA polymerase II transcription regulatory region sequence-specific DNA binding"/>
    <property type="evidence" value="ECO:0007669"/>
    <property type="project" value="TreeGrafter"/>
</dbReference>
<dbReference type="EMBL" id="MU003712">
    <property type="protein sequence ID" value="KAF2804686.1"/>
    <property type="molecule type" value="Genomic_DNA"/>
</dbReference>
<evidence type="ECO:0000256" key="1">
    <source>
        <dbReference type="SAM" id="MobiDB-lite"/>
    </source>
</evidence>
<feature type="region of interest" description="Disordered" evidence="1">
    <location>
        <begin position="308"/>
        <end position="327"/>
    </location>
</feature>
<dbReference type="AlphaFoldDB" id="A0A6A6Y787"/>
<dbReference type="Gene3D" id="1.10.472.30">
    <property type="entry name" value="Transcription elongation factor S-II, central domain"/>
    <property type="match status" value="1"/>
</dbReference>
<dbReference type="GO" id="GO:0001139">
    <property type="term" value="F:RNA polymerase II complex recruiting activity"/>
    <property type="evidence" value="ECO:0007669"/>
    <property type="project" value="TreeGrafter"/>
</dbReference>
<feature type="region of interest" description="Disordered" evidence="1">
    <location>
        <begin position="223"/>
        <end position="299"/>
    </location>
</feature>
<protein>
    <recommendedName>
        <fullName evidence="2">TFIIS central domain-containing protein</fullName>
    </recommendedName>
</protein>
<dbReference type="RefSeq" id="XP_033571650.1">
    <property type="nucleotide sequence ID" value="XM_033718240.1"/>
</dbReference>
<feature type="compositionally biased region" description="Basic and acidic residues" evidence="1">
    <location>
        <begin position="223"/>
        <end position="240"/>
    </location>
</feature>
<dbReference type="Pfam" id="PF07744">
    <property type="entry name" value="SPOC"/>
    <property type="match status" value="1"/>
</dbReference>
<organism evidence="3">
    <name type="scientific">Mytilinidion resinicola</name>
    <dbReference type="NCBI Taxonomy" id="574789"/>
    <lineage>
        <taxon>Eukaryota</taxon>
        <taxon>Fungi</taxon>
        <taxon>Dikarya</taxon>
        <taxon>Ascomycota</taxon>
        <taxon>Pezizomycotina</taxon>
        <taxon>Dothideomycetes</taxon>
        <taxon>Pleosporomycetidae</taxon>
        <taxon>Mytilinidiales</taxon>
        <taxon>Mytilinidiaceae</taxon>
        <taxon>Mytilinidion</taxon>
    </lineage>
</organism>
<dbReference type="PROSITE" id="PS51321">
    <property type="entry name" value="TFIIS_CENTRAL"/>
    <property type="match status" value="1"/>
</dbReference>
<feature type="domain" description="TFIIS central" evidence="2">
    <location>
        <begin position="127"/>
        <end position="240"/>
    </location>
</feature>
<dbReference type="SMART" id="SM00510">
    <property type="entry name" value="TFS2M"/>
    <property type="match status" value="1"/>
</dbReference>
<dbReference type="GO" id="GO:0006368">
    <property type="term" value="P:transcription elongation by RNA polymerase II"/>
    <property type="evidence" value="ECO:0007669"/>
    <property type="project" value="TreeGrafter"/>
</dbReference>
<keyword evidence="4" id="KW-1185">Reference proteome</keyword>
<dbReference type="SUPFAM" id="SSF46942">
    <property type="entry name" value="Elongation factor TFIIS domain 2"/>
    <property type="match status" value="1"/>
</dbReference>
<name>A0A6A6Y787_9PEZI</name>
<dbReference type="PANTHER" id="PTHR11477:SF11">
    <property type="entry name" value="TRANSCRIPTION FACTOR BYE1"/>
    <property type="match status" value="1"/>
</dbReference>
<sequence length="694" mass="74895">MDSKADTSSPVSQQAPTVTAAPPTSSAEPPKESSNGHDLPTKAVKAEAKQPSKPDTQSAQPKSPVGEKRRRETVSEKEGMDTKRRKSGSKQGKAADSAASAATDPAALPQNRRQMVEVVTKYLAPKIRDAVKARKYRIPDGDTAITLGSRLAMEIDHAMVANHGPPKGNDSAYTLKTRSIMFNMDKNLLLLDRLLSGSLAANELTVMSSEEMASEDKQREYAALREENDKQVVLTEEKGPRMRKTHKGEELIEDDERPHGGDESFSVPERRHRDSIQTDHTAGGDESPKEGGSPMQVELPEDIGRSMPLAVDTTAPPTGTAARQPPSAFDVKKIWEHARSPDEATQTFHRRQSSIAQVQEPQGPGDDADIDRLLKDEDDEDSPFKSFGYGGDTSICWQGTIDMPAAGPFQAVARLVAGADVGQKIPWTQMLPTVIPITGRIDFSKGDEYVSGMRGSSTSDVAVLSVSPVNTDGRARLDRLFEYFYTRGRWGVVPSDKLGHESARDLYVVPVPAGGSSLPPFLDMLEYCTIETPRSENLLLLALIARTQSPNATPGGHPIADGAYPHPSGTPTTAPPQMSPMPGAHPQFPPNPNANYPPGGNYGSPYPPPMQPYGQPPQFNGPNGPPPHHANRLAVDIFGPYIDAPVTIMMLQQPDINEGQMRSLKAIMDAEPAARTDMAMLQQHLAKTNGGGSG</sequence>
<dbReference type="GO" id="GO:0031564">
    <property type="term" value="P:transcription antitermination"/>
    <property type="evidence" value="ECO:0007669"/>
    <property type="project" value="TreeGrafter"/>
</dbReference>
<dbReference type="InterPro" id="IPR036575">
    <property type="entry name" value="TFIIS_cen_dom_sf"/>
</dbReference>
<feature type="region of interest" description="Disordered" evidence="1">
    <location>
        <begin position="551"/>
        <end position="609"/>
    </location>
</feature>
<gene>
    <name evidence="3 5" type="ORF">BDZ99DRAFT_451851</name>
</gene>